<sequence length="854" mass="90901">MSSFQYPMETKSKMRPLRGAVMLTGCLLTLVMLVGMVTHAVAQDAPRQLTPEQGTPEQGTPAAQAEASEIPKHWIGINGHYRAGHWTAIHVSEAVNAVNSVSGDRSVGGDRSLSGDASKPIEEHLVLQTSDGDGVTVNYRQDTASGPIGYCVPGTEAAPLVIAVVPTDAGSVGVDSAGVVNADGASYASPQSGNVLVSTRFPETGVPEDGPAMIPLGMPWVLVFGDTLGIDTIGANDLLDRDASVAVTQIAQPEMMPDNVLGLSGVDLILITGKGAGVLSQLSATQTGALSNWVKAGGRVMVTLGKSAPATLKAAPWLAELLPRSVADSSVVRLDPSGMETYTNSQARLEGFDGLRLPKVSTLSGRRTSQIGETLIAGRTARRISVPLASRYVSGFGKITVVAADLDQAPFVEWPERFDMVTKLTNEKLGQSQGDVSSAIRLSGFSDLSGQVRRSLDQFSVKRRLSFSMVALVIVALITLVAPLDYFVVRRVLGNPLLGWLTFPIVAILMSIGLVIAAQPQAESANSVASSGRVDSALDDSASPNVASRQPLSLNSMEVLDVDTSTRTGRLFRWSFVYSHTAQRLAIRARPSESLSAITKAVAYQSLSPFGAPNLSMGGIQIDAWSDAIEVDVDTPAGASVAGGSGPALASRIDSLEIAPRGSKSLALSTQFDADIEAETMQRRGGSELLQGKLVNPLGVDLLDAMLVYQNWVYLLPTRFPAGSSVEDIDRLRQKNFRWQLSRQRALESSSEGENWDVTQTDQPKRLAEMMMFHNAVGGTRYTGLRNEVLGELDLSDLLTDDRCMLIGRVAQPWTSLDANTAGAKVDDFVSSDSMSGSALSWVRLLMPVEEVRR</sequence>
<reference evidence="3 4" key="1">
    <citation type="submission" date="2017-05" db="EMBL/GenBank/DDBJ databases">
        <authorList>
            <person name="Varghese N."/>
            <person name="Submissions S."/>
        </authorList>
    </citation>
    <scope>NUCLEOTIDE SEQUENCE [LARGE SCALE GENOMIC DNA]</scope>
    <source>
        <strain evidence="3 4">DSM 25457</strain>
    </source>
</reference>
<accession>A0ABY1QCI2</accession>
<feature type="region of interest" description="Disordered" evidence="1">
    <location>
        <begin position="46"/>
        <end position="66"/>
    </location>
</feature>
<gene>
    <name evidence="3" type="ORF">SAMN06265222_10814</name>
</gene>
<evidence type="ECO:0000256" key="1">
    <source>
        <dbReference type="SAM" id="MobiDB-lite"/>
    </source>
</evidence>
<feature type="transmembrane region" description="Helical" evidence="2">
    <location>
        <begin position="465"/>
        <end position="488"/>
    </location>
</feature>
<protein>
    <recommendedName>
        <fullName evidence="5">DUF4350 domain-containing protein</fullName>
    </recommendedName>
</protein>
<feature type="transmembrane region" description="Helical" evidence="2">
    <location>
        <begin position="497"/>
        <end position="518"/>
    </location>
</feature>
<dbReference type="EMBL" id="FXUG01000008">
    <property type="protein sequence ID" value="SMP63024.1"/>
    <property type="molecule type" value="Genomic_DNA"/>
</dbReference>
<name>A0ABY1QCI2_9BACT</name>
<proteinExistence type="predicted"/>
<dbReference type="RefSeq" id="WP_283433396.1">
    <property type="nucleotide sequence ID" value="NZ_FXUG01000008.1"/>
</dbReference>
<keyword evidence="2" id="KW-0812">Transmembrane</keyword>
<keyword evidence="4" id="KW-1185">Reference proteome</keyword>
<evidence type="ECO:0000313" key="4">
    <source>
        <dbReference type="Proteomes" id="UP001158067"/>
    </source>
</evidence>
<comment type="caution">
    <text evidence="3">The sequence shown here is derived from an EMBL/GenBank/DDBJ whole genome shotgun (WGS) entry which is preliminary data.</text>
</comment>
<keyword evidence="2" id="KW-1133">Transmembrane helix</keyword>
<keyword evidence="2" id="KW-0472">Membrane</keyword>
<organism evidence="3 4">
    <name type="scientific">Neorhodopirellula lusitana</name>
    <dbReference type="NCBI Taxonomy" id="445327"/>
    <lineage>
        <taxon>Bacteria</taxon>
        <taxon>Pseudomonadati</taxon>
        <taxon>Planctomycetota</taxon>
        <taxon>Planctomycetia</taxon>
        <taxon>Pirellulales</taxon>
        <taxon>Pirellulaceae</taxon>
        <taxon>Neorhodopirellula</taxon>
    </lineage>
</organism>
<evidence type="ECO:0000256" key="2">
    <source>
        <dbReference type="SAM" id="Phobius"/>
    </source>
</evidence>
<evidence type="ECO:0000313" key="3">
    <source>
        <dbReference type="EMBL" id="SMP63024.1"/>
    </source>
</evidence>
<dbReference type="InterPro" id="IPR029062">
    <property type="entry name" value="Class_I_gatase-like"/>
</dbReference>
<dbReference type="Proteomes" id="UP001158067">
    <property type="component" value="Unassembled WGS sequence"/>
</dbReference>
<dbReference type="Gene3D" id="3.40.50.880">
    <property type="match status" value="1"/>
</dbReference>
<evidence type="ECO:0008006" key="5">
    <source>
        <dbReference type="Google" id="ProtNLM"/>
    </source>
</evidence>